<protein>
    <submittedName>
        <fullName evidence="1">Uncharacterized protein</fullName>
    </submittedName>
</protein>
<sequence>MQGKKETYWQGSITLYLCLILLVMLSLIAAALHSARLAAGRAALACAQEQGLYSMFSQYDRTLFDRYGLLFLDAGYGGESLQLGRVLKQTEEDVSMVLDPKKENVSPGAVDLLRFGPVESELTGYVLATDNGGAAFRRQVCEAMRDSLGSALLEAGKQKLLEEGKTEGSLQREAGKITEDRAAELYAEDHPEGAARQGEVTVPEDFVNPIETIRVLKKKGILSLAVPAGRQLSSGSLKPEELVSGRALQTGMNMVPSGWRGGDEEFLMREFLMRNFGCFTRQRGSASAEYQAEYVLAGKTTDVENLKAALTKLQKLREKSNLIYLVSSPERRAEAAEMAAVISASLGNPELEPAVSFALKKCWAWGESVLDLRELLDGGKIPMVKTDSSWQLSLHSLAALQSAADTERHSSEGGLRYEEYLRILLLKTKADTLAARMMDLTELTVREKNPGTKFCLDCCLDAADVKIKTETGGRELSIDRCYGYGEQRKGLFY</sequence>
<dbReference type="AlphaFoldDB" id="A0A7X2P7G4"/>
<dbReference type="EMBL" id="VUMV01000002">
    <property type="protein sequence ID" value="MST81649.1"/>
    <property type="molecule type" value="Genomic_DNA"/>
</dbReference>
<evidence type="ECO:0000313" key="2">
    <source>
        <dbReference type="Proteomes" id="UP000466864"/>
    </source>
</evidence>
<dbReference type="InterPro" id="IPR043756">
    <property type="entry name" value="DUF5702"/>
</dbReference>
<dbReference type="Proteomes" id="UP000466864">
    <property type="component" value="Unassembled WGS sequence"/>
</dbReference>
<keyword evidence="2" id="KW-1185">Reference proteome</keyword>
<reference evidence="1 2" key="1">
    <citation type="submission" date="2019-08" db="EMBL/GenBank/DDBJ databases">
        <title>In-depth cultivation of the pig gut microbiome towards novel bacterial diversity and tailored functional studies.</title>
        <authorList>
            <person name="Wylensek D."/>
            <person name="Hitch T.C.A."/>
            <person name="Clavel T."/>
        </authorList>
    </citation>
    <scope>NUCLEOTIDE SEQUENCE [LARGE SCALE GENOMIC DNA]</scope>
    <source>
        <strain evidence="1 2">Oil+RF-744-WCA-WT-13</strain>
    </source>
</reference>
<dbReference type="Pfam" id="PF18960">
    <property type="entry name" value="DUF5702"/>
    <property type="match status" value="1"/>
</dbReference>
<evidence type="ECO:0000313" key="1">
    <source>
        <dbReference type="EMBL" id="MST81649.1"/>
    </source>
</evidence>
<organism evidence="1 2">
    <name type="scientific">Bilifractor porci</name>
    <dbReference type="NCBI Taxonomy" id="2606636"/>
    <lineage>
        <taxon>Bacteria</taxon>
        <taxon>Bacillati</taxon>
        <taxon>Bacillota</taxon>
        <taxon>Clostridia</taxon>
        <taxon>Lachnospirales</taxon>
        <taxon>Lachnospiraceae</taxon>
        <taxon>Bilifractor</taxon>
    </lineage>
</organism>
<dbReference type="RefSeq" id="WP_154457489.1">
    <property type="nucleotide sequence ID" value="NZ_VUMV01000002.1"/>
</dbReference>
<accession>A0A7X2P7G4</accession>
<proteinExistence type="predicted"/>
<comment type="caution">
    <text evidence="1">The sequence shown here is derived from an EMBL/GenBank/DDBJ whole genome shotgun (WGS) entry which is preliminary data.</text>
</comment>
<name>A0A7X2P7G4_9FIRM</name>
<gene>
    <name evidence="1" type="ORF">FYJ60_04905</name>
</gene>